<comment type="caution">
    <text evidence="3">The sequence shown here is derived from an EMBL/GenBank/DDBJ whole genome shotgun (WGS) entry which is preliminary data.</text>
</comment>
<accession>A0A1Y5FHW0</accession>
<dbReference type="EMBL" id="MAAO01000002">
    <property type="protein sequence ID" value="OUR99774.1"/>
    <property type="molecule type" value="Genomic_DNA"/>
</dbReference>
<dbReference type="SMART" id="SM00939">
    <property type="entry name" value="PepX_C"/>
    <property type="match status" value="1"/>
</dbReference>
<dbReference type="InterPro" id="IPR005674">
    <property type="entry name" value="CocE/Ser_esterase"/>
</dbReference>
<dbReference type="InterPro" id="IPR008979">
    <property type="entry name" value="Galactose-bd-like_sf"/>
</dbReference>
<dbReference type="Pfam" id="PF02129">
    <property type="entry name" value="Peptidase_S15"/>
    <property type="match status" value="1"/>
</dbReference>
<dbReference type="Gene3D" id="1.10.3020.10">
    <property type="entry name" value="alpha-amino acid ester hydrolase ( Helical cap domain)"/>
    <property type="match status" value="1"/>
</dbReference>
<name>A0A1Y5FHW0_9BACT</name>
<dbReference type="SUPFAM" id="SSF53474">
    <property type="entry name" value="alpha/beta-Hydrolases"/>
    <property type="match status" value="1"/>
</dbReference>
<dbReference type="InterPro" id="IPR013736">
    <property type="entry name" value="Xaa-Pro_dipept_C"/>
</dbReference>
<dbReference type="PROSITE" id="PS51257">
    <property type="entry name" value="PROKAR_LIPOPROTEIN"/>
    <property type="match status" value="1"/>
</dbReference>
<dbReference type="Proteomes" id="UP000196531">
    <property type="component" value="Unassembled WGS sequence"/>
</dbReference>
<dbReference type="SUPFAM" id="SSF49785">
    <property type="entry name" value="Galactose-binding domain-like"/>
    <property type="match status" value="1"/>
</dbReference>
<feature type="domain" description="Xaa-Pro dipeptidyl-peptidase C-terminal" evidence="2">
    <location>
        <begin position="400"/>
        <end position="635"/>
    </location>
</feature>
<protein>
    <recommendedName>
        <fullName evidence="2">Xaa-Pro dipeptidyl-peptidase C-terminal domain-containing protein</fullName>
    </recommendedName>
</protein>
<evidence type="ECO:0000313" key="4">
    <source>
        <dbReference type="Proteomes" id="UP000196531"/>
    </source>
</evidence>
<dbReference type="AlphaFoldDB" id="A0A1Y5FHW0"/>
<sequence length="678" mass="76952">MKDLSKIICLLSVLTFVGCSKKEKDFEYTKVVSELELLRMQQMQRSSQLPQGDFATNRNGLPIAKEINPVVDGFCQMISDKNIENPFEVDKYFATEITKKDYAKYIETIQGLEDQCISSEVLLDKFPLLFVKYQLKSGKKLYGTYRVGENKKITSFYPFFNEGFEFDHKLIEMSDGKKISTTILSNHNGPTKTIFLKTPYFHTDLTSYYIWDAMNWVKNGYSFVIQSNRGSHASTGDFKWLHEKNIQDSKETIDWIAKQQFNNGEVTAYGTSYDGYNALAAAVGKPEALKSVIACSAPANAQTDSFTAGETIESWLIEYIAKRENSKPTSRFQEKMEYLNLHKDIGFDEYDNYLYGRDIADWQDLMDARKTGDLKSYWQSRSMLEGLSKVTIPVFHIAGVLDDQDSRDTILTHRYILENAQDSSNHRLYLHRYGHGCGNFLQEQIGTDFLNGDLDLMKQEYRDSAQGDSLIADLDESISEKTISLNVTTAQTGGAESEESVTINNRFELMGDKTALLSYEALEDMQINGVPEIELKVKSSLVKSNLSIYLIHLKDGNAQSPHNLTWGSSRSSFVLNEELEGIQTIKLTLPPMAFKVAKGDSIQIYVTTDVNDFLDIFMMNRAEYYTSDESAGYLEIMKGEGNTMLLPLEKIEEADAEEVVTEEVVDEDEDLEKPVLNI</sequence>
<keyword evidence="1" id="KW-0378">Hydrolase</keyword>
<dbReference type="NCBIfam" id="TIGR00976">
    <property type="entry name" value="CocE_NonD"/>
    <property type="match status" value="1"/>
</dbReference>
<organism evidence="3 4">
    <name type="scientific">Halobacteriovorax marinus</name>
    <dbReference type="NCBI Taxonomy" id="97084"/>
    <lineage>
        <taxon>Bacteria</taxon>
        <taxon>Pseudomonadati</taxon>
        <taxon>Bdellovibrionota</taxon>
        <taxon>Bacteriovoracia</taxon>
        <taxon>Bacteriovoracales</taxon>
        <taxon>Halobacteriovoraceae</taxon>
        <taxon>Halobacteriovorax</taxon>
    </lineage>
</organism>
<dbReference type="InterPro" id="IPR000383">
    <property type="entry name" value="Xaa-Pro-like_dom"/>
</dbReference>
<dbReference type="InterPro" id="IPR029058">
    <property type="entry name" value="AB_hydrolase_fold"/>
</dbReference>
<reference evidence="4" key="1">
    <citation type="journal article" date="2017" name="Proc. Natl. Acad. Sci. U.S.A.">
        <title>Simulation of Deepwater Horizon oil plume reveals substrate specialization within a complex community of hydrocarbon-degraders.</title>
        <authorList>
            <person name="Hu P."/>
            <person name="Dubinsky E.A."/>
            <person name="Probst A.J."/>
            <person name="Wang J."/>
            <person name="Sieber C.M.K."/>
            <person name="Tom L.M."/>
            <person name="Gardinali P."/>
            <person name="Banfield J.F."/>
            <person name="Atlas R.M."/>
            <person name="Andersen G.L."/>
        </authorList>
    </citation>
    <scope>NUCLEOTIDE SEQUENCE [LARGE SCALE GENOMIC DNA]</scope>
</reference>
<gene>
    <name evidence="3" type="ORF">A9Q84_01740</name>
</gene>
<dbReference type="Pfam" id="PF08530">
    <property type="entry name" value="PepX_C"/>
    <property type="match status" value="1"/>
</dbReference>
<dbReference type="Gene3D" id="3.40.50.1820">
    <property type="entry name" value="alpha/beta hydrolase"/>
    <property type="match status" value="1"/>
</dbReference>
<evidence type="ECO:0000259" key="2">
    <source>
        <dbReference type="SMART" id="SM00939"/>
    </source>
</evidence>
<dbReference type="GO" id="GO:0008239">
    <property type="term" value="F:dipeptidyl-peptidase activity"/>
    <property type="evidence" value="ECO:0007669"/>
    <property type="project" value="InterPro"/>
</dbReference>
<proteinExistence type="predicted"/>
<evidence type="ECO:0000313" key="3">
    <source>
        <dbReference type="EMBL" id="OUR99774.1"/>
    </source>
</evidence>
<evidence type="ECO:0000256" key="1">
    <source>
        <dbReference type="ARBA" id="ARBA00022801"/>
    </source>
</evidence>